<dbReference type="Gene3D" id="3.90.1300.10">
    <property type="entry name" value="Amidase signature (AS) domain"/>
    <property type="match status" value="1"/>
</dbReference>
<keyword evidence="3" id="KW-1185">Reference proteome</keyword>
<dbReference type="STRING" id="1036612.A0A1L9TM72"/>
<accession>A0A1L9TM72</accession>
<evidence type="ECO:0000313" key="2">
    <source>
        <dbReference type="EMBL" id="OJJ60524.1"/>
    </source>
</evidence>
<keyword evidence="1" id="KW-0812">Transmembrane</keyword>
<reference evidence="3" key="1">
    <citation type="journal article" date="2017" name="Genome Biol.">
        <title>Comparative genomics reveals high biological diversity and specific adaptations in the industrially and medically important fungal genus Aspergillus.</title>
        <authorList>
            <person name="de Vries R.P."/>
            <person name="Riley R."/>
            <person name="Wiebenga A."/>
            <person name="Aguilar-Osorio G."/>
            <person name="Amillis S."/>
            <person name="Uchima C.A."/>
            <person name="Anderluh G."/>
            <person name="Asadollahi M."/>
            <person name="Askin M."/>
            <person name="Barry K."/>
            <person name="Battaglia E."/>
            <person name="Bayram O."/>
            <person name="Benocci T."/>
            <person name="Braus-Stromeyer S.A."/>
            <person name="Caldana C."/>
            <person name="Canovas D."/>
            <person name="Cerqueira G.C."/>
            <person name="Chen F."/>
            <person name="Chen W."/>
            <person name="Choi C."/>
            <person name="Clum A."/>
            <person name="Dos Santos R.A."/>
            <person name="Damasio A.R."/>
            <person name="Diallinas G."/>
            <person name="Emri T."/>
            <person name="Fekete E."/>
            <person name="Flipphi M."/>
            <person name="Freyberg S."/>
            <person name="Gallo A."/>
            <person name="Gournas C."/>
            <person name="Habgood R."/>
            <person name="Hainaut M."/>
            <person name="Harispe M.L."/>
            <person name="Henrissat B."/>
            <person name="Hilden K.S."/>
            <person name="Hope R."/>
            <person name="Hossain A."/>
            <person name="Karabika E."/>
            <person name="Karaffa L."/>
            <person name="Karanyi Z."/>
            <person name="Krasevec N."/>
            <person name="Kuo A."/>
            <person name="Kusch H."/>
            <person name="LaButti K."/>
            <person name="Lagendijk E.L."/>
            <person name="Lapidus A."/>
            <person name="Levasseur A."/>
            <person name="Lindquist E."/>
            <person name="Lipzen A."/>
            <person name="Logrieco A.F."/>
            <person name="MacCabe A."/>
            <person name="Maekelae M.R."/>
            <person name="Malavazi I."/>
            <person name="Melin P."/>
            <person name="Meyer V."/>
            <person name="Mielnichuk N."/>
            <person name="Miskei M."/>
            <person name="Molnar A.P."/>
            <person name="Mule G."/>
            <person name="Ngan C.Y."/>
            <person name="Orejas M."/>
            <person name="Orosz E."/>
            <person name="Ouedraogo J.P."/>
            <person name="Overkamp K.M."/>
            <person name="Park H.-S."/>
            <person name="Perrone G."/>
            <person name="Piumi F."/>
            <person name="Punt P.J."/>
            <person name="Ram A.F."/>
            <person name="Ramon A."/>
            <person name="Rauscher S."/>
            <person name="Record E."/>
            <person name="Riano-Pachon D.M."/>
            <person name="Robert V."/>
            <person name="Roehrig J."/>
            <person name="Ruller R."/>
            <person name="Salamov A."/>
            <person name="Salih N.S."/>
            <person name="Samson R.A."/>
            <person name="Sandor E."/>
            <person name="Sanguinetti M."/>
            <person name="Schuetze T."/>
            <person name="Sepcic K."/>
            <person name="Shelest E."/>
            <person name="Sherlock G."/>
            <person name="Sophianopoulou V."/>
            <person name="Squina F.M."/>
            <person name="Sun H."/>
            <person name="Susca A."/>
            <person name="Todd R.B."/>
            <person name="Tsang A."/>
            <person name="Unkles S.E."/>
            <person name="van de Wiele N."/>
            <person name="van Rossen-Uffink D."/>
            <person name="Oliveira J.V."/>
            <person name="Vesth T.C."/>
            <person name="Visser J."/>
            <person name="Yu J.-H."/>
            <person name="Zhou M."/>
            <person name="Andersen M.R."/>
            <person name="Archer D.B."/>
            <person name="Baker S.E."/>
            <person name="Benoit I."/>
            <person name="Brakhage A.A."/>
            <person name="Braus G.H."/>
            <person name="Fischer R."/>
            <person name="Frisvad J.C."/>
            <person name="Goldman G.H."/>
            <person name="Houbraken J."/>
            <person name="Oakley B."/>
            <person name="Pocsi I."/>
            <person name="Scazzocchio C."/>
            <person name="Seiboth B."/>
            <person name="vanKuyk P.A."/>
            <person name="Wortman J."/>
            <person name="Dyer P.S."/>
            <person name="Grigoriev I.V."/>
        </authorList>
    </citation>
    <scope>NUCLEOTIDE SEQUENCE [LARGE SCALE GENOMIC DNA]</scope>
    <source>
        <strain evidence="3">CBS 593.65</strain>
    </source>
</reference>
<dbReference type="SUPFAM" id="SSF75304">
    <property type="entry name" value="Amidase signature (AS) enzymes"/>
    <property type="match status" value="1"/>
</dbReference>
<dbReference type="InterPro" id="IPR036928">
    <property type="entry name" value="AS_sf"/>
</dbReference>
<dbReference type="EMBL" id="KV878584">
    <property type="protein sequence ID" value="OJJ60524.1"/>
    <property type="molecule type" value="Genomic_DNA"/>
</dbReference>
<proteinExistence type="predicted"/>
<evidence type="ECO:0000313" key="3">
    <source>
        <dbReference type="Proteomes" id="UP000184356"/>
    </source>
</evidence>
<protein>
    <submittedName>
        <fullName evidence="2">Uncharacterized protein</fullName>
    </submittedName>
</protein>
<dbReference type="AlphaFoldDB" id="A0A1L9TM72"/>
<dbReference type="RefSeq" id="XP_040704330.1">
    <property type="nucleotide sequence ID" value="XM_040846441.1"/>
</dbReference>
<sequence>MGRRWALGVIFVVSICAPAGLTGIYGFYPSIGRISGEGPPVPSSGNDSIPETLGTFMRTLRDISLFCTASPPGNAKKTWPV</sequence>
<dbReference type="OrthoDB" id="4504590at2759"/>
<dbReference type="GeneID" id="63762514"/>
<gene>
    <name evidence="2" type="ORF">ASPSYDRAFT_42272</name>
</gene>
<organism evidence="2 3">
    <name type="scientific">Aspergillus sydowii CBS 593.65</name>
    <dbReference type="NCBI Taxonomy" id="1036612"/>
    <lineage>
        <taxon>Eukaryota</taxon>
        <taxon>Fungi</taxon>
        <taxon>Dikarya</taxon>
        <taxon>Ascomycota</taxon>
        <taxon>Pezizomycotina</taxon>
        <taxon>Eurotiomycetes</taxon>
        <taxon>Eurotiomycetidae</taxon>
        <taxon>Eurotiales</taxon>
        <taxon>Aspergillaceae</taxon>
        <taxon>Aspergillus</taxon>
        <taxon>Aspergillus subgen. Nidulantes</taxon>
    </lineage>
</organism>
<keyword evidence="1" id="KW-1133">Transmembrane helix</keyword>
<keyword evidence="1" id="KW-0472">Membrane</keyword>
<name>A0A1L9TM72_9EURO</name>
<evidence type="ECO:0000256" key="1">
    <source>
        <dbReference type="SAM" id="Phobius"/>
    </source>
</evidence>
<dbReference type="VEuPathDB" id="FungiDB:ASPSYDRAFT_42272"/>
<dbReference type="Proteomes" id="UP000184356">
    <property type="component" value="Unassembled WGS sequence"/>
</dbReference>
<feature type="transmembrane region" description="Helical" evidence="1">
    <location>
        <begin position="6"/>
        <end position="28"/>
    </location>
</feature>